<protein>
    <submittedName>
        <fullName evidence="12">TonB-dependent receptor</fullName>
    </submittedName>
</protein>
<dbReference type="KEGG" id="cure:CUREO_0661"/>
<proteinExistence type="inferred from homology"/>
<evidence type="ECO:0000256" key="5">
    <source>
        <dbReference type="ARBA" id="ARBA00023077"/>
    </source>
</evidence>
<reference evidence="12 13" key="1">
    <citation type="journal article" date="2015" name="Genome Announc.">
        <title>Complete Genome Sequence of the Campylobacter ureolyticus Clinical Isolate RIGS 9880.</title>
        <authorList>
            <person name="Miller W.G."/>
            <person name="Yee E."/>
            <person name="On S.L."/>
            <person name="Andersen L.P."/>
            <person name="Bono J.L."/>
        </authorList>
    </citation>
    <scope>NUCLEOTIDE SEQUENCE [LARGE SCALE GENOMIC DNA]</scope>
    <source>
        <strain evidence="12 13">RIGS 9880</strain>
    </source>
</reference>
<dbReference type="GO" id="GO:0044718">
    <property type="term" value="P:siderophore transmembrane transport"/>
    <property type="evidence" value="ECO:0007669"/>
    <property type="project" value="TreeGrafter"/>
</dbReference>
<dbReference type="PANTHER" id="PTHR30069">
    <property type="entry name" value="TONB-DEPENDENT OUTER MEMBRANE RECEPTOR"/>
    <property type="match status" value="1"/>
</dbReference>
<sequence>MLTFILILIFNIKRREMKSLTRLSLIAVCFGCLNAAETITLDTIDVEDKELKADKEVYQKAKAVSAREDIATSTQNLDTILRSIPGTFTNQDKSTGTIAPNIRGSQGFGRVNTMIDGVTQTFYSSGADDGRSGSTSQFGATIDPSFIAGVDVERGTFGGKSGVNSLMGSANFRTLGVNDIIKGDKNFGFLGKYQVGDNAYKSNYMGTFAGRAYYDDGFYVGALIGHSHRDISQDYKVGGGIKINDINKIEFENLHKKFMDYGLKYFYTPSAKKGDKIYGKDGKPLKKDAERRIYLDQDDIDEGNLVKGPDGYYYGNPDYSSTCQKWDDQTKCVTLKYKVDVLGDGPKDEYIKEREEQWKRTSEQYDQTPYDPNKLKQEINSYITKFEFGDEHNLLTLSFRNLENKIWSRKIEANNYQLNYNLNNDKNIDLNVLFAYNETKQKYNDMAQISGKQLIADLETKNKSTTFDISNTFKSDFSDTTFLTTTIGLNNLKNSYSKNRHPYEFVWFNDYRQILDGKADNYRDMTPEKRQKLLKEMLNGGFLTAPSNMGAYGGVYDFSSLDTPSIHGYRANTFQPSGKQEFFTIYADNSLDFGIFNLNVGTNLVKYDYNGKYFDLVDKKGGYGEYNGKPNEIMFDDYGQRKAFNYSATLSAFVDELFTPFVSYSKSSRFPTLQEMYFTQRTSNGFANDLENEYAKTWQIGLNSFKENLIFDKDIFGFKALYYHTKIDNYIHNVLIPRYSIQGYNKHSNKSDPKYKLYNNDDPYIKFINYDKDVVKKGFEMEISYDMGLFYINLAYARQTTNQPTSASDASPAIYPAPTRNDFYSLGHGISKVTMLPKDYGSLDTGIRLMNEKLTLGTRVKYFGESKRAIYESNTFENKPLHRPECTDSIKCGNEQKYIRWTEVIEKQPFIFDFYVSYEPIENLVIKAEVQNAFDKQYIDPLDTNNDAASMRSYSFLNGENNSLSNFAKGRTTVLSFEYRY</sequence>
<dbReference type="SUPFAM" id="SSF56935">
    <property type="entry name" value="Porins"/>
    <property type="match status" value="1"/>
</dbReference>
<keyword evidence="12" id="KW-0675">Receptor</keyword>
<organism evidence="12 13">
    <name type="scientific">Campylobacter ureolyticus RIGS 9880</name>
    <dbReference type="NCBI Taxonomy" id="1032069"/>
    <lineage>
        <taxon>Bacteria</taxon>
        <taxon>Pseudomonadati</taxon>
        <taxon>Campylobacterota</taxon>
        <taxon>Epsilonproteobacteria</taxon>
        <taxon>Campylobacterales</taxon>
        <taxon>Campylobacteraceae</taxon>
        <taxon>Campylobacter</taxon>
    </lineage>
</organism>
<name>A0AAU8UC75_9BACT</name>
<feature type="domain" description="TonB-dependent receptor plug" evidence="11">
    <location>
        <begin position="59"/>
        <end position="168"/>
    </location>
</feature>
<keyword evidence="7 8" id="KW-0998">Cell outer membrane</keyword>
<evidence type="ECO:0000256" key="2">
    <source>
        <dbReference type="ARBA" id="ARBA00022448"/>
    </source>
</evidence>
<comment type="subcellular location">
    <subcellularLocation>
        <location evidence="1 8">Cell outer membrane</location>
        <topology evidence="1 8">Multi-pass membrane protein</topology>
    </subcellularLocation>
</comment>
<evidence type="ECO:0000256" key="1">
    <source>
        <dbReference type="ARBA" id="ARBA00004571"/>
    </source>
</evidence>
<evidence type="ECO:0000256" key="9">
    <source>
        <dbReference type="RuleBase" id="RU003357"/>
    </source>
</evidence>
<evidence type="ECO:0000313" key="12">
    <source>
        <dbReference type="EMBL" id="AKT90525.1"/>
    </source>
</evidence>
<keyword evidence="4 8" id="KW-0812">Transmembrane</keyword>
<gene>
    <name evidence="12" type="ORF">CUREO_0661</name>
</gene>
<evidence type="ECO:0000256" key="8">
    <source>
        <dbReference type="PROSITE-ProRule" id="PRU01360"/>
    </source>
</evidence>
<feature type="domain" description="TonB-dependent receptor-like beta-barrel" evidence="10">
    <location>
        <begin position="423"/>
        <end position="932"/>
    </location>
</feature>
<evidence type="ECO:0000256" key="6">
    <source>
        <dbReference type="ARBA" id="ARBA00023136"/>
    </source>
</evidence>
<evidence type="ECO:0000256" key="3">
    <source>
        <dbReference type="ARBA" id="ARBA00022452"/>
    </source>
</evidence>
<evidence type="ECO:0000313" key="13">
    <source>
        <dbReference type="Proteomes" id="UP000063971"/>
    </source>
</evidence>
<dbReference type="Gene3D" id="2.170.130.10">
    <property type="entry name" value="TonB-dependent receptor, plug domain"/>
    <property type="match status" value="1"/>
</dbReference>
<keyword evidence="6 8" id="KW-0472">Membrane</keyword>
<evidence type="ECO:0000259" key="10">
    <source>
        <dbReference type="Pfam" id="PF00593"/>
    </source>
</evidence>
<keyword evidence="5 9" id="KW-0798">TonB box</keyword>
<dbReference type="AlphaFoldDB" id="A0AAU8UC75"/>
<dbReference type="GO" id="GO:0009279">
    <property type="term" value="C:cell outer membrane"/>
    <property type="evidence" value="ECO:0007669"/>
    <property type="project" value="UniProtKB-SubCell"/>
</dbReference>
<evidence type="ECO:0000256" key="4">
    <source>
        <dbReference type="ARBA" id="ARBA00022692"/>
    </source>
</evidence>
<dbReference type="InterPro" id="IPR037066">
    <property type="entry name" value="Plug_dom_sf"/>
</dbReference>
<comment type="similarity">
    <text evidence="8 9">Belongs to the TonB-dependent receptor family.</text>
</comment>
<evidence type="ECO:0000259" key="11">
    <source>
        <dbReference type="Pfam" id="PF07715"/>
    </source>
</evidence>
<dbReference type="InterPro" id="IPR036942">
    <property type="entry name" value="Beta-barrel_TonB_sf"/>
</dbReference>
<keyword evidence="2 8" id="KW-0813">Transport</keyword>
<keyword evidence="3 8" id="KW-1134">Transmembrane beta strand</keyword>
<accession>A0AAU8UC75</accession>
<dbReference type="Pfam" id="PF07715">
    <property type="entry name" value="Plug"/>
    <property type="match status" value="1"/>
</dbReference>
<dbReference type="Gene3D" id="2.40.170.20">
    <property type="entry name" value="TonB-dependent receptor, beta-barrel domain"/>
    <property type="match status" value="1"/>
</dbReference>
<dbReference type="EMBL" id="CP012195">
    <property type="protein sequence ID" value="AKT90525.1"/>
    <property type="molecule type" value="Genomic_DNA"/>
</dbReference>
<dbReference type="GO" id="GO:0015344">
    <property type="term" value="F:siderophore uptake transmembrane transporter activity"/>
    <property type="evidence" value="ECO:0007669"/>
    <property type="project" value="TreeGrafter"/>
</dbReference>
<evidence type="ECO:0000256" key="7">
    <source>
        <dbReference type="ARBA" id="ARBA00023237"/>
    </source>
</evidence>
<dbReference type="InterPro" id="IPR012910">
    <property type="entry name" value="Plug_dom"/>
</dbReference>
<dbReference type="InterPro" id="IPR039426">
    <property type="entry name" value="TonB-dep_rcpt-like"/>
</dbReference>
<dbReference type="Pfam" id="PF00593">
    <property type="entry name" value="TonB_dep_Rec_b-barrel"/>
    <property type="match status" value="1"/>
</dbReference>
<dbReference type="InterPro" id="IPR000531">
    <property type="entry name" value="Beta-barrel_TonB"/>
</dbReference>
<dbReference type="Proteomes" id="UP000063971">
    <property type="component" value="Chromosome"/>
</dbReference>
<dbReference type="PROSITE" id="PS52016">
    <property type="entry name" value="TONB_DEPENDENT_REC_3"/>
    <property type="match status" value="1"/>
</dbReference>
<dbReference type="PANTHER" id="PTHR30069:SF50">
    <property type="entry name" value="TONB-DEPENDENT RECEPTOR HI_1217-RELATED"/>
    <property type="match status" value="1"/>
</dbReference>